<evidence type="ECO:0000256" key="1">
    <source>
        <dbReference type="ARBA" id="ARBA00010994"/>
    </source>
</evidence>
<reference evidence="3 4" key="1">
    <citation type="journal article" date="2019" name="Sci. Rep.">
        <title>Comparative genomics of chytrid fungi reveal insights into the obligate biotrophic and pathogenic lifestyle of Synchytrium endobioticum.</title>
        <authorList>
            <person name="van de Vossenberg B.T.L.H."/>
            <person name="Warris S."/>
            <person name="Nguyen H.D.T."/>
            <person name="van Gent-Pelzer M.P.E."/>
            <person name="Joly D.L."/>
            <person name="van de Geest H.C."/>
            <person name="Bonants P.J.M."/>
            <person name="Smith D.S."/>
            <person name="Levesque C.A."/>
            <person name="van der Lee T.A.J."/>
        </authorList>
    </citation>
    <scope>NUCLEOTIDE SEQUENCE [LARGE SCALE GENOMIC DNA]</scope>
    <source>
        <strain evidence="3 4">CBS 675.73</strain>
    </source>
</reference>
<gene>
    <name evidence="3" type="ORF">CcCBS67573_g08102</name>
</gene>
<dbReference type="Proteomes" id="UP000320333">
    <property type="component" value="Unassembled WGS sequence"/>
</dbReference>
<dbReference type="GO" id="GO:0005874">
    <property type="term" value="C:microtubule"/>
    <property type="evidence" value="ECO:0007669"/>
    <property type="project" value="TreeGrafter"/>
</dbReference>
<evidence type="ECO:0008006" key="5">
    <source>
        <dbReference type="Google" id="ProtNLM"/>
    </source>
</evidence>
<feature type="compositionally biased region" description="Polar residues" evidence="2">
    <location>
        <begin position="325"/>
        <end position="335"/>
    </location>
</feature>
<dbReference type="OrthoDB" id="548799at2759"/>
<organism evidence="3 4">
    <name type="scientific">Chytriomyces confervae</name>
    <dbReference type="NCBI Taxonomy" id="246404"/>
    <lineage>
        <taxon>Eukaryota</taxon>
        <taxon>Fungi</taxon>
        <taxon>Fungi incertae sedis</taxon>
        <taxon>Chytridiomycota</taxon>
        <taxon>Chytridiomycota incertae sedis</taxon>
        <taxon>Chytridiomycetes</taxon>
        <taxon>Chytridiales</taxon>
        <taxon>Chytriomycetaceae</taxon>
        <taxon>Chytriomyces</taxon>
    </lineage>
</organism>
<dbReference type="Gene3D" id="1.10.238.10">
    <property type="entry name" value="EF-hand"/>
    <property type="match status" value="1"/>
</dbReference>
<dbReference type="PANTHER" id="PTHR12932:SF9">
    <property type="entry name" value="TUBULIN POLYMERIZATION-PROMOTING PROTEIN HOMOLOG"/>
    <property type="match status" value="1"/>
</dbReference>
<name>A0A507EN56_9FUNG</name>
<dbReference type="PANTHER" id="PTHR12932">
    <property type="entry name" value="P25 ALPHA-RELATED"/>
    <property type="match status" value="1"/>
</dbReference>
<protein>
    <recommendedName>
        <fullName evidence="5">EF-hand domain-containing protein</fullName>
    </recommendedName>
</protein>
<dbReference type="GO" id="GO:0001578">
    <property type="term" value="P:microtubule bundle formation"/>
    <property type="evidence" value="ECO:0007669"/>
    <property type="project" value="TreeGrafter"/>
</dbReference>
<accession>A0A507EN56</accession>
<keyword evidence="4" id="KW-1185">Reference proteome</keyword>
<dbReference type="InterPro" id="IPR008907">
    <property type="entry name" value="TPP/p25"/>
</dbReference>
<feature type="region of interest" description="Disordered" evidence="2">
    <location>
        <begin position="139"/>
        <end position="257"/>
    </location>
</feature>
<evidence type="ECO:0000313" key="4">
    <source>
        <dbReference type="Proteomes" id="UP000320333"/>
    </source>
</evidence>
<evidence type="ECO:0000313" key="3">
    <source>
        <dbReference type="EMBL" id="TPX65513.1"/>
    </source>
</evidence>
<dbReference type="InterPro" id="IPR011992">
    <property type="entry name" value="EF-hand-dom_pair"/>
</dbReference>
<dbReference type="GO" id="GO:0032273">
    <property type="term" value="P:positive regulation of protein polymerization"/>
    <property type="evidence" value="ECO:0007669"/>
    <property type="project" value="TreeGrafter"/>
</dbReference>
<dbReference type="Pfam" id="PF05517">
    <property type="entry name" value="p25-alpha"/>
    <property type="match status" value="2"/>
</dbReference>
<feature type="compositionally biased region" description="Polar residues" evidence="2">
    <location>
        <begin position="243"/>
        <end position="253"/>
    </location>
</feature>
<dbReference type="EMBL" id="QEAP01000485">
    <property type="protein sequence ID" value="TPX65513.1"/>
    <property type="molecule type" value="Genomic_DNA"/>
</dbReference>
<dbReference type="SUPFAM" id="SSF47473">
    <property type="entry name" value="EF-hand"/>
    <property type="match status" value="1"/>
</dbReference>
<dbReference type="GO" id="GO:0046785">
    <property type="term" value="P:microtubule polymerization"/>
    <property type="evidence" value="ECO:0007669"/>
    <property type="project" value="InterPro"/>
</dbReference>
<feature type="region of interest" description="Disordered" evidence="2">
    <location>
        <begin position="285"/>
        <end position="335"/>
    </location>
</feature>
<dbReference type="GO" id="GO:0015631">
    <property type="term" value="F:tubulin binding"/>
    <property type="evidence" value="ECO:0007669"/>
    <property type="project" value="InterPro"/>
</dbReference>
<comment type="similarity">
    <text evidence="1">Belongs to the TPPP family.</text>
</comment>
<dbReference type="AlphaFoldDB" id="A0A507EN56"/>
<comment type="caution">
    <text evidence="3">The sequence shown here is derived from an EMBL/GenBank/DDBJ whole genome shotgun (WGS) entry which is preliminary data.</text>
</comment>
<feature type="compositionally biased region" description="Polar residues" evidence="2">
    <location>
        <begin position="160"/>
        <end position="219"/>
    </location>
</feature>
<evidence type="ECO:0000256" key="2">
    <source>
        <dbReference type="SAM" id="MobiDB-lite"/>
    </source>
</evidence>
<sequence length="335" mass="36028">MATEQDLHARFEKFCAFGRGSVGSSLDSLTAGSTMDGAKWAKFARDCNLIDNKRVTSTDIDIIFNKVKAKSTRRIDWEEFQVAVKLVAGKKYPKMHEQDAYTKTIYDACILSNGPVARATTVKNDAVLDRLTDVSGYTGTHKNRFDSAGRGLGLNGRVTGKSTDTLSKIVNRDAPSQQPLAQTNRQSVSNRRQESQSTMRAPTAASSISQNKRASVLTQSEEKLENIVNAPKKAPVAGRRSQAPHTTTKGGNYTASSSLASSQQSLAKSSTTASKLSVFDRLTDSSGYTGTHQHRFNADGSGRGLAGRDSAPLGKGGVTQYRGGNVNSLSQILRS</sequence>
<proteinExistence type="inferred from homology"/>